<name>A0A7S2VE19_9STRA</name>
<protein>
    <recommendedName>
        <fullName evidence="1">Methyltransferase type 12 domain-containing protein</fullName>
    </recommendedName>
</protein>
<gene>
    <name evidence="2" type="ORF">APAL1065_LOCUS4723</name>
</gene>
<dbReference type="CDD" id="cd02440">
    <property type="entry name" value="AdoMet_MTases"/>
    <property type="match status" value="1"/>
</dbReference>
<dbReference type="SUPFAM" id="SSF53335">
    <property type="entry name" value="S-adenosyl-L-methionine-dependent methyltransferases"/>
    <property type="match status" value="1"/>
</dbReference>
<accession>A0A7S2VE19</accession>
<organism evidence="2">
    <name type="scientific">Entomoneis paludosa</name>
    <dbReference type="NCBI Taxonomy" id="265537"/>
    <lineage>
        <taxon>Eukaryota</taxon>
        <taxon>Sar</taxon>
        <taxon>Stramenopiles</taxon>
        <taxon>Ochrophyta</taxon>
        <taxon>Bacillariophyta</taxon>
        <taxon>Bacillariophyceae</taxon>
        <taxon>Bacillariophycidae</taxon>
        <taxon>Entomoneidaceae</taxon>
        <taxon>Entomoneis</taxon>
    </lineage>
</organism>
<evidence type="ECO:0000313" key="2">
    <source>
        <dbReference type="EMBL" id="CAD9949690.1"/>
    </source>
</evidence>
<evidence type="ECO:0000259" key="1">
    <source>
        <dbReference type="Pfam" id="PF08242"/>
    </source>
</evidence>
<dbReference type="InterPro" id="IPR013217">
    <property type="entry name" value="Methyltransf_12"/>
</dbReference>
<proteinExistence type="predicted"/>
<dbReference type="EMBL" id="HBHT01007093">
    <property type="protein sequence ID" value="CAD9949690.1"/>
    <property type="molecule type" value="Transcribed_RNA"/>
</dbReference>
<dbReference type="AlphaFoldDB" id="A0A7S2VE19"/>
<dbReference type="Pfam" id="PF08242">
    <property type="entry name" value="Methyltransf_12"/>
    <property type="match status" value="1"/>
</dbReference>
<dbReference type="InterPro" id="IPR029063">
    <property type="entry name" value="SAM-dependent_MTases_sf"/>
</dbReference>
<reference evidence="2" key="1">
    <citation type="submission" date="2021-01" db="EMBL/GenBank/DDBJ databases">
        <authorList>
            <person name="Corre E."/>
            <person name="Pelletier E."/>
            <person name="Niang G."/>
            <person name="Scheremetjew M."/>
            <person name="Finn R."/>
            <person name="Kale V."/>
            <person name="Holt S."/>
            <person name="Cochrane G."/>
            <person name="Meng A."/>
            <person name="Brown T."/>
            <person name="Cohen L."/>
        </authorList>
    </citation>
    <scope>NUCLEOTIDE SEQUENCE</scope>
    <source>
        <strain evidence="2">CCMP125</strain>
    </source>
</reference>
<feature type="domain" description="Methyltransferase type 12" evidence="1">
    <location>
        <begin position="10"/>
        <end position="112"/>
    </location>
</feature>
<dbReference type="PANTHER" id="PTHR43861">
    <property type="entry name" value="TRANS-ACONITATE 2-METHYLTRANSFERASE-RELATED"/>
    <property type="match status" value="1"/>
</dbReference>
<sequence length="252" mass="28195">MDQTEYARILDVGCGSGELTQALADKFPDCVVHGTDYDTNMVKKASTQFPNLHFFQDDARTLLKKADGDYSGSCYQEYDVIFSNAALHWVPPHDAKQAVESIANALRPGGQLVVEFGGKGNVDSIVCSTNRALQEICGPGALVEPFWYFPSIGEFASLLEEYDIEVQSAVLFDRPTPLAEGEKGLSNWMKMFGSKFLDSLSDEMDLKERVLRHVENQLRPLDHLWNGEQWMADYRRIRIVGIKKCASGIMDS</sequence>
<dbReference type="PANTHER" id="PTHR43861:SF1">
    <property type="entry name" value="TRANS-ACONITATE 2-METHYLTRANSFERASE"/>
    <property type="match status" value="1"/>
</dbReference>
<dbReference type="Gene3D" id="3.40.50.150">
    <property type="entry name" value="Vaccinia Virus protein VP39"/>
    <property type="match status" value="1"/>
</dbReference>